<dbReference type="InterPro" id="IPR003728">
    <property type="entry name" value="Ribosome_maturation_RimP"/>
</dbReference>
<dbReference type="GO" id="GO:0006412">
    <property type="term" value="P:translation"/>
    <property type="evidence" value="ECO:0007669"/>
    <property type="project" value="TreeGrafter"/>
</dbReference>
<keyword evidence="1 3" id="KW-0963">Cytoplasm</keyword>
<evidence type="ECO:0000256" key="3">
    <source>
        <dbReference type="HAMAP-Rule" id="MF_01077"/>
    </source>
</evidence>
<evidence type="ECO:0000313" key="8">
    <source>
        <dbReference type="Proteomes" id="UP000054404"/>
    </source>
</evidence>
<dbReference type="SUPFAM" id="SSF74942">
    <property type="entry name" value="YhbC-like, C-terminal domain"/>
    <property type="match status" value="1"/>
</dbReference>
<dbReference type="EMBL" id="LNIZ01000001">
    <property type="protein sequence ID" value="KTF04764.1"/>
    <property type="molecule type" value="Genomic_DNA"/>
</dbReference>
<dbReference type="Gene3D" id="3.30.300.70">
    <property type="entry name" value="RimP-like superfamily, N-terminal"/>
    <property type="match status" value="1"/>
</dbReference>
<dbReference type="Proteomes" id="UP001225576">
    <property type="component" value="Unassembled WGS sequence"/>
</dbReference>
<comment type="similarity">
    <text evidence="3">Belongs to the RimP family.</text>
</comment>
<proteinExistence type="inferred from homology"/>
<dbReference type="PATRIC" id="fig|59561.3.peg.64"/>
<accession>A0A0W1KML5</accession>
<evidence type="ECO:0000259" key="5">
    <source>
        <dbReference type="Pfam" id="PF17384"/>
    </source>
</evidence>
<dbReference type="HAMAP" id="MF_01077">
    <property type="entry name" value="RimP"/>
    <property type="match status" value="1"/>
</dbReference>
<dbReference type="EMBL" id="JASPDQ010000003">
    <property type="protein sequence ID" value="MDK8601291.1"/>
    <property type="molecule type" value="Genomic_DNA"/>
</dbReference>
<evidence type="ECO:0000259" key="4">
    <source>
        <dbReference type="Pfam" id="PF02576"/>
    </source>
</evidence>
<name>A0A0W1KML5_9ACTO</name>
<dbReference type="CDD" id="cd01734">
    <property type="entry name" value="YlxS_C"/>
    <property type="match status" value="1"/>
</dbReference>
<protein>
    <recommendedName>
        <fullName evidence="3">Ribosome maturation factor RimP</fullName>
    </recommendedName>
</protein>
<evidence type="ECO:0000256" key="1">
    <source>
        <dbReference type="ARBA" id="ARBA00022490"/>
    </source>
</evidence>
<reference evidence="7" key="2">
    <citation type="submission" date="2023-05" db="EMBL/GenBank/DDBJ databases">
        <title>Genomic Catalog of Human Bladder Bacteria.</title>
        <authorList>
            <person name="Du J."/>
        </authorList>
    </citation>
    <scope>NUCLEOTIDE SEQUENCE</scope>
    <source>
        <strain evidence="7">UMB1304A</strain>
    </source>
</reference>
<dbReference type="GO" id="GO:0005829">
    <property type="term" value="C:cytosol"/>
    <property type="evidence" value="ECO:0007669"/>
    <property type="project" value="TreeGrafter"/>
</dbReference>
<comment type="function">
    <text evidence="3">Required for maturation of 30S ribosomal subunits.</text>
</comment>
<comment type="subcellular location">
    <subcellularLocation>
        <location evidence="3">Cytoplasm</location>
    </subcellularLocation>
</comment>
<dbReference type="InterPro" id="IPR028998">
    <property type="entry name" value="RimP_C"/>
</dbReference>
<organism evidence="6 8">
    <name type="scientific">Trueperella bernardiae</name>
    <dbReference type="NCBI Taxonomy" id="59561"/>
    <lineage>
        <taxon>Bacteria</taxon>
        <taxon>Bacillati</taxon>
        <taxon>Actinomycetota</taxon>
        <taxon>Actinomycetes</taxon>
        <taxon>Actinomycetales</taxon>
        <taxon>Actinomycetaceae</taxon>
        <taxon>Trueperella</taxon>
    </lineage>
</organism>
<evidence type="ECO:0000313" key="6">
    <source>
        <dbReference type="EMBL" id="KTF04764.1"/>
    </source>
</evidence>
<keyword evidence="8" id="KW-1185">Reference proteome</keyword>
<dbReference type="InterPro" id="IPR036847">
    <property type="entry name" value="RimP_C_sf"/>
</dbReference>
<reference evidence="6 8" key="1">
    <citation type="submission" date="2015-11" db="EMBL/GenBank/DDBJ databases">
        <title>Draft Genome Sequence of the Type Strain Trueperella bernardiae LCDC 89-0504T, Isolated from Blood Culture.</title>
        <authorList>
            <person name="Bernier A.-M."/>
            <person name="Bernard K."/>
        </authorList>
    </citation>
    <scope>NUCLEOTIDE SEQUENCE [LARGE SCALE GENOMIC DNA]</scope>
    <source>
        <strain evidence="6 8">LCDC 89-0504</strain>
    </source>
</reference>
<feature type="domain" description="Ribosome maturation factor RimP N-terminal" evidence="4">
    <location>
        <begin position="10"/>
        <end position="85"/>
    </location>
</feature>
<dbReference type="InterPro" id="IPR035956">
    <property type="entry name" value="RimP_N_sf"/>
</dbReference>
<feature type="domain" description="Ribosome maturation factor RimP C-terminal" evidence="5">
    <location>
        <begin position="88"/>
        <end position="149"/>
    </location>
</feature>
<dbReference type="PANTHER" id="PTHR33867">
    <property type="entry name" value="RIBOSOME MATURATION FACTOR RIMP"/>
    <property type="match status" value="1"/>
</dbReference>
<dbReference type="PANTHER" id="PTHR33867:SF1">
    <property type="entry name" value="RIBOSOME MATURATION FACTOR RIMP"/>
    <property type="match status" value="1"/>
</dbReference>
<dbReference type="SUPFAM" id="SSF75420">
    <property type="entry name" value="YhbC-like, N-terminal domain"/>
    <property type="match status" value="1"/>
</dbReference>
<dbReference type="InterPro" id="IPR028989">
    <property type="entry name" value="RimP_N"/>
</dbReference>
<dbReference type="GO" id="GO:0000028">
    <property type="term" value="P:ribosomal small subunit assembly"/>
    <property type="evidence" value="ECO:0007669"/>
    <property type="project" value="TreeGrafter"/>
</dbReference>
<dbReference type="AlphaFoldDB" id="A0A0W1KML5"/>
<dbReference type="Pfam" id="PF17384">
    <property type="entry name" value="DUF150_C"/>
    <property type="match status" value="1"/>
</dbReference>
<dbReference type="OrthoDB" id="9805006at2"/>
<evidence type="ECO:0000313" key="7">
    <source>
        <dbReference type="EMBL" id="MDK8601291.1"/>
    </source>
</evidence>
<evidence type="ECO:0000256" key="2">
    <source>
        <dbReference type="ARBA" id="ARBA00022517"/>
    </source>
</evidence>
<dbReference type="Pfam" id="PF02576">
    <property type="entry name" value="RimP_N"/>
    <property type="match status" value="1"/>
</dbReference>
<dbReference type="STRING" id="59561.AQZ59_00064"/>
<dbReference type="RefSeq" id="WP_062612080.1">
    <property type="nucleotide sequence ID" value="NZ_CALTZF010000006.1"/>
</dbReference>
<comment type="caution">
    <text evidence="6">The sequence shown here is derived from an EMBL/GenBank/DDBJ whole genome shotgun (WGS) entry which is preliminary data.</text>
</comment>
<gene>
    <name evidence="3 6" type="primary">rimP</name>
    <name evidence="6" type="ORF">AQZ59_00064</name>
    <name evidence="7" type="ORF">QP858_02310</name>
</gene>
<sequence>MSKVTEIVDLIRPAIEGRGLFLEDVKLTRAGKHSVLRVTIDLPSGPGNVDSEQLADATRAVSATLDEADPISGAYTLEVSTPGAERKLNDARHFSRAQGRLANVVLTSGDALTGRVEDIEGDNVTLALDGEQRVIALEQIAKAHVQIEF</sequence>
<keyword evidence="2 3" id="KW-0690">Ribosome biogenesis</keyword>
<dbReference type="Proteomes" id="UP000054404">
    <property type="component" value="Unassembled WGS sequence"/>
</dbReference>